<evidence type="ECO:0000256" key="1">
    <source>
        <dbReference type="SAM" id="MobiDB-lite"/>
    </source>
</evidence>
<dbReference type="Proteomes" id="UP001161247">
    <property type="component" value="Chromosome 1"/>
</dbReference>
<sequence length="179" mass="17087">MFNRGSISKWPFRRLLGSGDHDPKQNSVVVKPRKTDVCLPRPTNTKQKAAGVVREERGGNMVILSGTGAAAAAATVAAADVAGGILTGKAEKPGKMNGSACGGFLYGDDYKVAVGGGGGGGGDSHGGSSDGGGANQVSLPGGGDGGGKGGFWADSFADCGGGGCGGGSCGGGYGSSCGG</sequence>
<evidence type="ECO:0000313" key="2">
    <source>
        <dbReference type="EMBL" id="CAI9088929.1"/>
    </source>
</evidence>
<reference evidence="2" key="1">
    <citation type="submission" date="2023-03" db="EMBL/GenBank/DDBJ databases">
        <authorList>
            <person name="Julca I."/>
        </authorList>
    </citation>
    <scope>NUCLEOTIDE SEQUENCE</scope>
</reference>
<feature type="region of interest" description="Disordered" evidence="1">
    <location>
        <begin position="121"/>
        <end position="146"/>
    </location>
</feature>
<accession>A0AAV1C2N9</accession>
<keyword evidence="3" id="KW-1185">Reference proteome</keyword>
<evidence type="ECO:0000313" key="3">
    <source>
        <dbReference type="Proteomes" id="UP001161247"/>
    </source>
</evidence>
<dbReference type="AlphaFoldDB" id="A0AAV1C2N9"/>
<organism evidence="2 3">
    <name type="scientific">Oldenlandia corymbosa var. corymbosa</name>
    <dbReference type="NCBI Taxonomy" id="529605"/>
    <lineage>
        <taxon>Eukaryota</taxon>
        <taxon>Viridiplantae</taxon>
        <taxon>Streptophyta</taxon>
        <taxon>Embryophyta</taxon>
        <taxon>Tracheophyta</taxon>
        <taxon>Spermatophyta</taxon>
        <taxon>Magnoliopsida</taxon>
        <taxon>eudicotyledons</taxon>
        <taxon>Gunneridae</taxon>
        <taxon>Pentapetalae</taxon>
        <taxon>asterids</taxon>
        <taxon>lamiids</taxon>
        <taxon>Gentianales</taxon>
        <taxon>Rubiaceae</taxon>
        <taxon>Rubioideae</taxon>
        <taxon>Spermacoceae</taxon>
        <taxon>Hedyotis-Oldenlandia complex</taxon>
        <taxon>Oldenlandia</taxon>
    </lineage>
</organism>
<name>A0AAV1C2N9_OLDCO</name>
<protein>
    <submittedName>
        <fullName evidence="2">OLC1v1023389C1</fullName>
    </submittedName>
</protein>
<gene>
    <name evidence="2" type="ORF">OLC1_LOCUS1385</name>
</gene>
<proteinExistence type="predicted"/>
<dbReference type="EMBL" id="OX459118">
    <property type="protein sequence ID" value="CAI9088929.1"/>
    <property type="molecule type" value="Genomic_DNA"/>
</dbReference>